<dbReference type="Pfam" id="PF00225">
    <property type="entry name" value="Kinesin"/>
    <property type="match status" value="1"/>
</dbReference>
<evidence type="ECO:0000256" key="3">
    <source>
        <dbReference type="PROSITE-ProRule" id="PRU00283"/>
    </source>
</evidence>
<reference evidence="9 10" key="1">
    <citation type="journal article" date="2019" name="Nat. Ecol. Evol.">
        <title>Megaphylogeny resolves global patterns of mushroom evolution.</title>
        <authorList>
            <person name="Varga T."/>
            <person name="Krizsan K."/>
            <person name="Foldi C."/>
            <person name="Dima B."/>
            <person name="Sanchez-Garcia M."/>
            <person name="Sanchez-Ramirez S."/>
            <person name="Szollosi G.J."/>
            <person name="Szarkandi J.G."/>
            <person name="Papp V."/>
            <person name="Albert L."/>
            <person name="Andreopoulos W."/>
            <person name="Angelini C."/>
            <person name="Antonin V."/>
            <person name="Barry K.W."/>
            <person name="Bougher N.L."/>
            <person name="Buchanan P."/>
            <person name="Buyck B."/>
            <person name="Bense V."/>
            <person name="Catcheside P."/>
            <person name="Chovatia M."/>
            <person name="Cooper J."/>
            <person name="Damon W."/>
            <person name="Desjardin D."/>
            <person name="Finy P."/>
            <person name="Geml J."/>
            <person name="Haridas S."/>
            <person name="Hughes K."/>
            <person name="Justo A."/>
            <person name="Karasinski D."/>
            <person name="Kautmanova I."/>
            <person name="Kiss B."/>
            <person name="Kocsube S."/>
            <person name="Kotiranta H."/>
            <person name="LaButti K.M."/>
            <person name="Lechner B.E."/>
            <person name="Liimatainen K."/>
            <person name="Lipzen A."/>
            <person name="Lukacs Z."/>
            <person name="Mihaltcheva S."/>
            <person name="Morgado L.N."/>
            <person name="Niskanen T."/>
            <person name="Noordeloos M.E."/>
            <person name="Ohm R.A."/>
            <person name="Ortiz-Santana B."/>
            <person name="Ovrebo C."/>
            <person name="Racz N."/>
            <person name="Riley R."/>
            <person name="Savchenko A."/>
            <person name="Shiryaev A."/>
            <person name="Soop K."/>
            <person name="Spirin V."/>
            <person name="Szebenyi C."/>
            <person name="Tomsovsky M."/>
            <person name="Tulloss R.E."/>
            <person name="Uehling J."/>
            <person name="Grigoriev I.V."/>
            <person name="Vagvolgyi C."/>
            <person name="Papp T."/>
            <person name="Martin F.M."/>
            <person name="Miettinen O."/>
            <person name="Hibbett D.S."/>
            <person name="Nagy L.G."/>
        </authorList>
    </citation>
    <scope>NUCLEOTIDE SEQUENCE [LARGE SCALE GENOMIC DNA]</scope>
    <source>
        <strain evidence="9 10">CBS 121175</strain>
    </source>
</reference>
<dbReference type="OrthoDB" id="3176171at2759"/>
<organism evidence="9 10">
    <name type="scientific">Coprinopsis marcescibilis</name>
    <name type="common">Agaric fungus</name>
    <name type="synonym">Psathyrella marcescibilis</name>
    <dbReference type="NCBI Taxonomy" id="230819"/>
    <lineage>
        <taxon>Eukaryota</taxon>
        <taxon>Fungi</taxon>
        <taxon>Dikarya</taxon>
        <taxon>Basidiomycota</taxon>
        <taxon>Agaricomycotina</taxon>
        <taxon>Agaricomycetes</taxon>
        <taxon>Agaricomycetidae</taxon>
        <taxon>Agaricales</taxon>
        <taxon>Agaricineae</taxon>
        <taxon>Psathyrellaceae</taxon>
        <taxon>Coprinopsis</taxon>
    </lineage>
</organism>
<dbReference type="CDD" id="cd00106">
    <property type="entry name" value="KISc"/>
    <property type="match status" value="1"/>
</dbReference>
<dbReference type="GO" id="GO:0008017">
    <property type="term" value="F:microtubule binding"/>
    <property type="evidence" value="ECO:0007669"/>
    <property type="project" value="InterPro"/>
</dbReference>
<dbReference type="GO" id="GO:0007018">
    <property type="term" value="P:microtubule-based movement"/>
    <property type="evidence" value="ECO:0007669"/>
    <property type="project" value="InterPro"/>
</dbReference>
<feature type="compositionally biased region" description="Basic and acidic residues" evidence="7">
    <location>
        <begin position="504"/>
        <end position="540"/>
    </location>
</feature>
<dbReference type="PANTHER" id="PTHR24115">
    <property type="entry name" value="KINESIN-RELATED"/>
    <property type="match status" value="1"/>
</dbReference>
<dbReference type="PANTHER" id="PTHR24115:SF1000">
    <property type="entry name" value="KINESIN-LIKE PROTEIN KIF22"/>
    <property type="match status" value="1"/>
</dbReference>
<name>A0A5C3KU04_COPMA</name>
<dbReference type="InterPro" id="IPR019821">
    <property type="entry name" value="Kinesin_motor_CS"/>
</dbReference>
<keyword evidence="10" id="KW-1185">Reference proteome</keyword>
<evidence type="ECO:0000256" key="2">
    <source>
        <dbReference type="ARBA" id="ARBA00022840"/>
    </source>
</evidence>
<dbReference type="GO" id="GO:0008574">
    <property type="term" value="F:plus-end-directed microtubule motor activity"/>
    <property type="evidence" value="ECO:0007669"/>
    <property type="project" value="TreeGrafter"/>
</dbReference>
<evidence type="ECO:0000256" key="4">
    <source>
        <dbReference type="PROSITE-ProRule" id="PRU00339"/>
    </source>
</evidence>
<dbReference type="AlphaFoldDB" id="A0A5C3KU04"/>
<feature type="coiled-coil region" evidence="6">
    <location>
        <begin position="552"/>
        <end position="579"/>
    </location>
</feature>
<dbReference type="PROSITE" id="PS50067">
    <property type="entry name" value="KINESIN_MOTOR_2"/>
    <property type="match status" value="1"/>
</dbReference>
<dbReference type="SUPFAM" id="SSF52540">
    <property type="entry name" value="P-loop containing nucleoside triphosphate hydrolases"/>
    <property type="match status" value="1"/>
</dbReference>
<dbReference type="PRINTS" id="PR00380">
    <property type="entry name" value="KINESINHEAVY"/>
</dbReference>
<feature type="region of interest" description="Disordered" evidence="7">
    <location>
        <begin position="647"/>
        <end position="726"/>
    </location>
</feature>
<dbReference type="InterPro" id="IPR036961">
    <property type="entry name" value="Kinesin_motor_dom_sf"/>
</dbReference>
<evidence type="ECO:0000313" key="10">
    <source>
        <dbReference type="Proteomes" id="UP000307440"/>
    </source>
</evidence>
<dbReference type="InterPro" id="IPR027417">
    <property type="entry name" value="P-loop_NTPase"/>
</dbReference>
<keyword evidence="3 5" id="KW-0505">Motor protein</keyword>
<feature type="compositionally biased region" description="Basic and acidic residues" evidence="7">
    <location>
        <begin position="678"/>
        <end position="693"/>
    </location>
</feature>
<dbReference type="InterPro" id="IPR019734">
    <property type="entry name" value="TPR_rpt"/>
</dbReference>
<feature type="domain" description="Kinesin motor" evidence="8">
    <location>
        <begin position="8"/>
        <end position="340"/>
    </location>
</feature>
<dbReference type="GO" id="GO:0005874">
    <property type="term" value="C:microtubule"/>
    <property type="evidence" value="ECO:0007669"/>
    <property type="project" value="UniProtKB-KW"/>
</dbReference>
<accession>A0A5C3KU04</accession>
<dbReference type="PROSITE" id="PS00411">
    <property type="entry name" value="KINESIN_MOTOR_1"/>
    <property type="match status" value="1"/>
</dbReference>
<dbReference type="InterPro" id="IPR027640">
    <property type="entry name" value="Kinesin-like_fam"/>
</dbReference>
<evidence type="ECO:0000259" key="8">
    <source>
        <dbReference type="PROSITE" id="PS50067"/>
    </source>
</evidence>
<proteinExistence type="inferred from homology"/>
<feature type="compositionally biased region" description="Basic residues" evidence="7">
    <location>
        <begin position="654"/>
        <end position="667"/>
    </location>
</feature>
<dbReference type="Gene3D" id="3.40.850.10">
    <property type="entry name" value="Kinesin motor domain"/>
    <property type="match status" value="1"/>
</dbReference>
<dbReference type="SMART" id="SM00129">
    <property type="entry name" value="KISc"/>
    <property type="match status" value="1"/>
</dbReference>
<dbReference type="STRING" id="230819.A0A5C3KU04"/>
<feature type="region of interest" description="Disordered" evidence="7">
    <location>
        <begin position="345"/>
        <end position="367"/>
    </location>
</feature>
<dbReference type="PROSITE" id="PS50005">
    <property type="entry name" value="TPR"/>
    <property type="match status" value="1"/>
</dbReference>
<keyword evidence="1 3" id="KW-0547">Nucleotide-binding</keyword>
<dbReference type="InterPro" id="IPR001752">
    <property type="entry name" value="Kinesin_motor_dom"/>
</dbReference>
<dbReference type="GO" id="GO:0005871">
    <property type="term" value="C:kinesin complex"/>
    <property type="evidence" value="ECO:0007669"/>
    <property type="project" value="TreeGrafter"/>
</dbReference>
<keyword evidence="4" id="KW-0802">TPR repeat</keyword>
<evidence type="ECO:0000313" key="9">
    <source>
        <dbReference type="EMBL" id="TFK19328.1"/>
    </source>
</evidence>
<dbReference type="GO" id="GO:0016887">
    <property type="term" value="F:ATP hydrolysis activity"/>
    <property type="evidence" value="ECO:0007669"/>
    <property type="project" value="TreeGrafter"/>
</dbReference>
<keyword evidence="2 3" id="KW-0067">ATP-binding</keyword>
<feature type="repeat" description="TPR" evidence="4">
    <location>
        <begin position="595"/>
        <end position="628"/>
    </location>
</feature>
<dbReference type="GO" id="GO:0005524">
    <property type="term" value="F:ATP binding"/>
    <property type="evidence" value="ECO:0007669"/>
    <property type="project" value="UniProtKB-UniRule"/>
</dbReference>
<evidence type="ECO:0000256" key="1">
    <source>
        <dbReference type="ARBA" id="ARBA00022741"/>
    </source>
</evidence>
<dbReference type="EMBL" id="ML210346">
    <property type="protein sequence ID" value="TFK19328.1"/>
    <property type="molecule type" value="Genomic_DNA"/>
</dbReference>
<protein>
    <recommendedName>
        <fullName evidence="5">Kinesin-like protein</fullName>
    </recommendedName>
</protein>
<evidence type="ECO:0000256" key="5">
    <source>
        <dbReference type="RuleBase" id="RU000394"/>
    </source>
</evidence>
<keyword evidence="6" id="KW-0175">Coiled coil</keyword>
<comment type="similarity">
    <text evidence="3 5">Belongs to the TRAFAC class myosin-kinesin ATPase superfamily. Kinesin family.</text>
</comment>
<feature type="region of interest" description="Disordered" evidence="7">
    <location>
        <begin position="504"/>
        <end position="542"/>
    </location>
</feature>
<gene>
    <name evidence="9" type="ORF">FA15DRAFT_674522</name>
</gene>
<feature type="binding site" evidence="3">
    <location>
        <begin position="98"/>
        <end position="105"/>
    </location>
    <ligand>
        <name>ATP</name>
        <dbReference type="ChEBI" id="CHEBI:30616"/>
    </ligand>
</feature>
<keyword evidence="5" id="KW-0493">Microtubule</keyword>
<sequence>MAASGTHKVKIAARLRPRLDGEIVDENIKVVHGADSSAGGAGSTISVTNPRDLSQVFKFPFSSCYDENSTQEEIFRNDVEPLIDVVYSGVTVTIFAYGVTSSGKTHTMQGTRAEPGVIPRVLRTMFEKKPRTSPTGGVYRTELAVSYMEIYKDEVYDLLVARESAPKLPVRENDVGMVFVANLSSVVVKSVEEFDQIYSQATRNRSTGATNLNRASSRSHAVLTVEARMVDDVANTTLTGKINLVDLAGSENNKQTGNDSTRMAESAAINKSLSVLGQVVHALNLGAPRIPYRNSKLTRILQDALGGQSVGLLICNLAPGVRFRQDTLNTLNFAVRTKNVENKPVVNERDNRPQPKPHFSAQSVGQGPGKSAVGLQAVQAAAAGVGGGVVMKSRVSLAPAGRMSLAPGTRVPRASFGGVGSGNHYQSFVVPGGRRLTALHEAAAAPSGSGVTAEDLDARISKAVEAAVEVEVARRLKEREKEWQEEQRRLEGVIQEKTEEAKMNMMKERDRERERSMEMRERDMDRREAERSREDERSREMSLPSGVLTPLLKKHRDLDVELKERLVELERKFEKGNKETQLADVLSPVSKKKTGRAYVALARAHSEKGDLSVALDLYRKAETYVPDNIKLKERIIEIEWAVKNERPYVPSPKPVKKQRQRREKSKMRSGGGEEENAHDDALGGMDVEHEGGKEAAAAGHGYTNSSEFGVELTNEGGLNSSVSKRTYDDCLESDRVGLETPVKKQRIGGEEVGM</sequence>
<evidence type="ECO:0000256" key="6">
    <source>
        <dbReference type="SAM" id="Coils"/>
    </source>
</evidence>
<dbReference type="Proteomes" id="UP000307440">
    <property type="component" value="Unassembled WGS sequence"/>
</dbReference>
<evidence type="ECO:0000256" key="7">
    <source>
        <dbReference type="SAM" id="MobiDB-lite"/>
    </source>
</evidence>